<dbReference type="PANTHER" id="PTHR30309">
    <property type="entry name" value="INNER MEMBRANE PROTEIN YGIH"/>
    <property type="match status" value="1"/>
</dbReference>
<reference evidence="11" key="1">
    <citation type="submission" date="2015-09" db="EMBL/GenBank/DDBJ databases">
        <authorList>
            <consortium name="Pathogen Informatics"/>
        </authorList>
    </citation>
    <scope>NUCLEOTIDE SEQUENCE</scope>
    <source>
        <strain evidence="11">2789STDY5834896</strain>
    </source>
</reference>
<dbReference type="UniPathway" id="UPA00085"/>
<keyword evidence="2 10" id="KW-0444">Lipid biosynthesis</keyword>
<dbReference type="SMART" id="SM01207">
    <property type="entry name" value="G3P_acyltransf"/>
    <property type="match status" value="1"/>
</dbReference>
<dbReference type="InterPro" id="IPR003811">
    <property type="entry name" value="G3P_acylTferase_PlsY"/>
</dbReference>
<keyword evidence="4 10" id="KW-0812">Transmembrane</keyword>
<keyword evidence="1 10" id="KW-1003">Cell membrane</keyword>
<evidence type="ECO:0000256" key="4">
    <source>
        <dbReference type="ARBA" id="ARBA00022692"/>
    </source>
</evidence>
<keyword evidence="9 10" id="KW-1208">Phospholipid metabolism</keyword>
<dbReference type="GO" id="GO:0008654">
    <property type="term" value="P:phospholipid biosynthetic process"/>
    <property type="evidence" value="ECO:0007669"/>
    <property type="project" value="UniProtKB-UniRule"/>
</dbReference>
<evidence type="ECO:0000313" key="11">
    <source>
        <dbReference type="EMBL" id="SCJ56715.1"/>
    </source>
</evidence>
<proteinExistence type="inferred from homology"/>
<keyword evidence="7 10" id="KW-0472">Membrane</keyword>
<dbReference type="GO" id="GO:0043772">
    <property type="term" value="F:acyl-phosphate glycerol-3-phosphate acyltransferase activity"/>
    <property type="evidence" value="ECO:0007669"/>
    <property type="project" value="UniProtKB-UniRule"/>
</dbReference>
<sequence>MAVFELKNCLGIAGVMLFSYLLGSISFAVLVGKLFLKDDVRKYGSHNAGMTNVLRTAGKKAAVLTAVGDLGKGMLSVVVGRLVFAHILHAEPMYGAYLAAYCAILGHIFPIYFHFKGGKGVLTSAGAAVLIDPVSVAITALIFAAVTFTSKIVSLGSVVMAICYPVVTYFVSLAFGRDPVPLTVCAVIFAAIIIFMHRSNIGRLIRGEELGFGKKKKREPADEQKRS</sequence>
<comment type="pathway">
    <text evidence="10">Lipid metabolism; phospholipid metabolism.</text>
</comment>
<dbReference type="Pfam" id="PF02660">
    <property type="entry name" value="G3P_acyltransf"/>
    <property type="match status" value="1"/>
</dbReference>
<feature type="transmembrane region" description="Helical" evidence="10">
    <location>
        <begin position="12"/>
        <end position="36"/>
    </location>
</feature>
<feature type="transmembrane region" description="Helical" evidence="10">
    <location>
        <begin position="180"/>
        <end position="196"/>
    </location>
</feature>
<feature type="transmembrane region" description="Helical" evidence="10">
    <location>
        <begin position="121"/>
        <end position="145"/>
    </location>
</feature>
<name>A0A1C6HHP4_9FIRM</name>
<keyword evidence="3 10" id="KW-0808">Transferase</keyword>
<evidence type="ECO:0000256" key="1">
    <source>
        <dbReference type="ARBA" id="ARBA00022475"/>
    </source>
</evidence>
<comment type="subcellular location">
    <subcellularLocation>
        <location evidence="10">Cell membrane</location>
        <topology evidence="10">Multi-pass membrane protein</topology>
    </subcellularLocation>
</comment>
<keyword evidence="6 10" id="KW-0443">Lipid metabolism</keyword>
<evidence type="ECO:0000256" key="2">
    <source>
        <dbReference type="ARBA" id="ARBA00022516"/>
    </source>
</evidence>
<dbReference type="HAMAP" id="MF_01043">
    <property type="entry name" value="PlsY"/>
    <property type="match status" value="1"/>
</dbReference>
<gene>
    <name evidence="10 11" type="primary">plsY</name>
    <name evidence="11" type="ORF">SAMEA3545359_00845</name>
</gene>
<keyword evidence="8 10" id="KW-0594">Phospholipid biosynthesis</keyword>
<evidence type="ECO:0000256" key="3">
    <source>
        <dbReference type="ARBA" id="ARBA00022679"/>
    </source>
</evidence>
<accession>A0A1C6HHP4</accession>
<evidence type="ECO:0000256" key="9">
    <source>
        <dbReference type="ARBA" id="ARBA00023264"/>
    </source>
</evidence>
<feature type="transmembrane region" description="Helical" evidence="10">
    <location>
        <begin position="94"/>
        <end position="115"/>
    </location>
</feature>
<comment type="catalytic activity">
    <reaction evidence="10">
        <text>an acyl phosphate + sn-glycerol 3-phosphate = a 1-acyl-sn-glycero-3-phosphate + phosphate</text>
        <dbReference type="Rhea" id="RHEA:34075"/>
        <dbReference type="ChEBI" id="CHEBI:43474"/>
        <dbReference type="ChEBI" id="CHEBI:57597"/>
        <dbReference type="ChEBI" id="CHEBI:57970"/>
        <dbReference type="ChEBI" id="CHEBI:59918"/>
        <dbReference type="EC" id="2.3.1.275"/>
    </reaction>
</comment>
<keyword evidence="5 10" id="KW-1133">Transmembrane helix</keyword>
<comment type="subunit">
    <text evidence="10">Probably interacts with PlsX.</text>
</comment>
<organism evidence="11">
    <name type="scientific">uncultured Anaerotruncus sp</name>
    <dbReference type="NCBI Taxonomy" id="905011"/>
    <lineage>
        <taxon>Bacteria</taxon>
        <taxon>Bacillati</taxon>
        <taxon>Bacillota</taxon>
        <taxon>Clostridia</taxon>
        <taxon>Eubacteriales</taxon>
        <taxon>Oscillospiraceae</taxon>
        <taxon>Anaerotruncus</taxon>
        <taxon>environmental samples</taxon>
    </lineage>
</organism>
<evidence type="ECO:0000256" key="6">
    <source>
        <dbReference type="ARBA" id="ARBA00023098"/>
    </source>
</evidence>
<evidence type="ECO:0000256" key="7">
    <source>
        <dbReference type="ARBA" id="ARBA00023136"/>
    </source>
</evidence>
<dbReference type="GO" id="GO:0005886">
    <property type="term" value="C:plasma membrane"/>
    <property type="evidence" value="ECO:0007669"/>
    <property type="project" value="UniProtKB-SubCell"/>
</dbReference>
<dbReference type="AlphaFoldDB" id="A0A1C6HHP4"/>
<dbReference type="EC" id="2.3.1.275" evidence="10"/>
<dbReference type="PANTHER" id="PTHR30309:SF0">
    <property type="entry name" value="GLYCEROL-3-PHOSPHATE ACYLTRANSFERASE-RELATED"/>
    <property type="match status" value="1"/>
</dbReference>
<evidence type="ECO:0000256" key="8">
    <source>
        <dbReference type="ARBA" id="ARBA00023209"/>
    </source>
</evidence>
<comment type="function">
    <text evidence="10">Catalyzes the transfer of an acyl group from acyl-phosphate (acyl-PO(4)) to glycerol-3-phosphate (G3P) to form lysophosphatidic acid (LPA). This enzyme utilizes acyl-phosphate as fatty acyl donor, but not acyl-CoA or acyl-ACP.</text>
</comment>
<dbReference type="NCBIfam" id="TIGR00023">
    <property type="entry name" value="glycerol-3-phosphate 1-O-acyltransferase PlsY"/>
    <property type="match status" value="1"/>
</dbReference>
<dbReference type="EMBL" id="FMHG01000001">
    <property type="protein sequence ID" value="SCJ56715.1"/>
    <property type="molecule type" value="Genomic_DNA"/>
</dbReference>
<comment type="similarity">
    <text evidence="10">Belongs to the PlsY family.</text>
</comment>
<protein>
    <recommendedName>
        <fullName evidence="10">Glycerol-3-phosphate acyltransferase</fullName>
    </recommendedName>
    <alternativeName>
        <fullName evidence="10">Acyl-PO4 G3P acyltransferase</fullName>
    </alternativeName>
    <alternativeName>
        <fullName evidence="10">Acyl-phosphate--glycerol-3-phosphate acyltransferase</fullName>
    </alternativeName>
    <alternativeName>
        <fullName evidence="10">G3P acyltransferase</fullName>
        <shortName evidence="10">GPAT</shortName>
        <ecNumber evidence="10">2.3.1.275</ecNumber>
    </alternativeName>
    <alternativeName>
        <fullName evidence="10">Lysophosphatidic acid synthase</fullName>
        <shortName evidence="10">LPA synthase</shortName>
    </alternativeName>
</protein>
<evidence type="ECO:0000256" key="5">
    <source>
        <dbReference type="ARBA" id="ARBA00022989"/>
    </source>
</evidence>
<feature type="transmembrane region" description="Helical" evidence="10">
    <location>
        <begin position="152"/>
        <end position="174"/>
    </location>
</feature>
<evidence type="ECO:0000256" key="10">
    <source>
        <dbReference type="HAMAP-Rule" id="MF_01043"/>
    </source>
</evidence>
<keyword evidence="11" id="KW-0012">Acyltransferase</keyword>